<evidence type="ECO:0000256" key="7">
    <source>
        <dbReference type="PIRSR" id="PIRSR613078-2"/>
    </source>
</evidence>
<dbReference type="PIRSF" id="PIRSF000709">
    <property type="entry name" value="6PFK_2-Ptase"/>
    <property type="match status" value="1"/>
</dbReference>
<keyword evidence="5" id="KW-0413">Isomerase</keyword>
<dbReference type="Proteomes" id="UP000219439">
    <property type="component" value="Unassembled WGS sequence"/>
</dbReference>
<dbReference type="InterPro" id="IPR005952">
    <property type="entry name" value="Phosphogly_mut1"/>
</dbReference>
<evidence type="ECO:0000313" key="9">
    <source>
        <dbReference type="Proteomes" id="UP000219439"/>
    </source>
</evidence>
<evidence type="ECO:0000256" key="3">
    <source>
        <dbReference type="ARBA" id="ARBA00022432"/>
    </source>
</evidence>
<dbReference type="Pfam" id="PF00300">
    <property type="entry name" value="His_Phos_1"/>
    <property type="match status" value="1"/>
</dbReference>
<keyword evidence="3" id="KW-0312">Gluconeogenesis</keyword>
<evidence type="ECO:0000256" key="6">
    <source>
        <dbReference type="PIRSR" id="PIRSR613078-1"/>
    </source>
</evidence>
<dbReference type="Gene3D" id="3.40.50.1240">
    <property type="entry name" value="Phosphoglycerate mutase-like"/>
    <property type="match status" value="1"/>
</dbReference>
<dbReference type="InterPro" id="IPR013078">
    <property type="entry name" value="His_Pase_superF_clade-1"/>
</dbReference>
<evidence type="ECO:0000256" key="5">
    <source>
        <dbReference type="ARBA" id="ARBA00023235"/>
    </source>
</evidence>
<feature type="active site" description="Tele-phosphohistidine intermediate" evidence="6">
    <location>
        <position position="11"/>
    </location>
</feature>
<feature type="binding site" evidence="7">
    <location>
        <begin position="10"/>
        <end position="17"/>
    </location>
    <ligand>
        <name>substrate</name>
    </ligand>
</feature>
<dbReference type="AlphaFoldDB" id="A0A285NB43"/>
<protein>
    <recommendedName>
        <fullName evidence="2">phosphoglycerate mutase (2,3-diphosphoglycerate-dependent)</fullName>
        <ecNumber evidence="2">5.4.2.11</ecNumber>
    </recommendedName>
</protein>
<dbReference type="GO" id="GO:0006094">
    <property type="term" value="P:gluconeogenesis"/>
    <property type="evidence" value="ECO:0007669"/>
    <property type="project" value="UniProtKB-KW"/>
</dbReference>
<dbReference type="PANTHER" id="PTHR11931">
    <property type="entry name" value="PHOSPHOGLYCERATE MUTASE"/>
    <property type="match status" value="1"/>
</dbReference>
<feature type="active site" description="Proton donor/acceptor" evidence="6">
    <location>
        <position position="91"/>
    </location>
</feature>
<keyword evidence="4" id="KW-0324">Glycolysis</keyword>
<evidence type="ECO:0000256" key="1">
    <source>
        <dbReference type="ARBA" id="ARBA00006717"/>
    </source>
</evidence>
<dbReference type="CDD" id="cd07067">
    <property type="entry name" value="HP_PGM_like"/>
    <property type="match status" value="1"/>
</dbReference>
<accession>A0A285NB43</accession>
<gene>
    <name evidence="8" type="ORF">SAMN06265368_0321</name>
</gene>
<keyword evidence="9" id="KW-1185">Reference proteome</keyword>
<sequence>MRSFPIYFLRHGETDWNRELRFQGRQDIPLNETGKMQATRNGHALAQHLESLKGISVFVSPLCRTRETFELMLQASGFERPDVEYEERLMELSFGDWEGVTLPELRTLYPDQLDQRENTKWTMVPPNGESYATLAERVRGWLEEQSGPCLIVSHGGVMRCLRFILEDLSGQQAGKLKTPQDVVYHWDGEKAHWL</sequence>
<dbReference type="OrthoDB" id="9781415at2"/>
<name>A0A285NB43_9HYPH</name>
<dbReference type="SMART" id="SM00855">
    <property type="entry name" value="PGAM"/>
    <property type="match status" value="1"/>
</dbReference>
<dbReference type="InterPro" id="IPR029033">
    <property type="entry name" value="His_PPase_superfam"/>
</dbReference>
<evidence type="ECO:0000256" key="2">
    <source>
        <dbReference type="ARBA" id="ARBA00012028"/>
    </source>
</evidence>
<comment type="similarity">
    <text evidence="1">Belongs to the phosphoglycerate mutase family. BPG-dependent PGAM subfamily.</text>
</comment>
<dbReference type="GO" id="GO:0004619">
    <property type="term" value="F:phosphoglycerate mutase activity"/>
    <property type="evidence" value="ECO:0007669"/>
    <property type="project" value="UniProtKB-EC"/>
</dbReference>
<evidence type="ECO:0000256" key="4">
    <source>
        <dbReference type="ARBA" id="ARBA00023152"/>
    </source>
</evidence>
<reference evidence="8 9" key="1">
    <citation type="submission" date="2017-09" db="EMBL/GenBank/DDBJ databases">
        <authorList>
            <person name="Ehlers B."/>
            <person name="Leendertz F.H."/>
        </authorList>
    </citation>
    <scope>NUCLEOTIDE SEQUENCE [LARGE SCALE GENOMIC DNA]</scope>
    <source>
        <strain evidence="8 9">DSM 18289</strain>
    </source>
</reference>
<organism evidence="8 9">
    <name type="scientific">Cohaesibacter gelatinilyticus</name>
    <dbReference type="NCBI Taxonomy" id="372072"/>
    <lineage>
        <taxon>Bacteria</taxon>
        <taxon>Pseudomonadati</taxon>
        <taxon>Pseudomonadota</taxon>
        <taxon>Alphaproteobacteria</taxon>
        <taxon>Hyphomicrobiales</taxon>
        <taxon>Cohaesibacteraceae</taxon>
    </lineage>
</organism>
<proteinExistence type="inferred from homology"/>
<dbReference type="RefSeq" id="WP_097151657.1">
    <property type="nucleotide sequence ID" value="NZ_OBEL01000001.1"/>
</dbReference>
<dbReference type="SUPFAM" id="SSF53254">
    <property type="entry name" value="Phosphoglycerate mutase-like"/>
    <property type="match status" value="1"/>
</dbReference>
<dbReference type="EMBL" id="OBEL01000001">
    <property type="protein sequence ID" value="SNZ06147.1"/>
    <property type="molecule type" value="Genomic_DNA"/>
</dbReference>
<evidence type="ECO:0000313" key="8">
    <source>
        <dbReference type="EMBL" id="SNZ06147.1"/>
    </source>
</evidence>
<dbReference type="EC" id="5.4.2.11" evidence="2"/>
<feature type="binding site" evidence="7">
    <location>
        <position position="64"/>
    </location>
    <ligand>
        <name>substrate</name>
    </ligand>
</feature>
<dbReference type="GO" id="GO:0006096">
    <property type="term" value="P:glycolytic process"/>
    <property type="evidence" value="ECO:0007669"/>
    <property type="project" value="UniProtKB-KW"/>
</dbReference>